<dbReference type="InterPro" id="IPR011008">
    <property type="entry name" value="Dimeric_a/b-barrel"/>
</dbReference>
<proteinExistence type="predicted"/>
<accession>A0A543J5C5</accession>
<keyword evidence="1" id="KW-0503">Monooxygenase</keyword>
<comment type="caution">
    <text evidence="1">The sequence shown here is derived from an EMBL/GenBank/DDBJ whole genome shotgun (WGS) entry which is preliminary data.</text>
</comment>
<dbReference type="SUPFAM" id="SSF54909">
    <property type="entry name" value="Dimeric alpha+beta barrel"/>
    <property type="match status" value="1"/>
</dbReference>
<organism evidence="1 2">
    <name type="scientific">Saccharothrix saharensis</name>
    <dbReference type="NCBI Taxonomy" id="571190"/>
    <lineage>
        <taxon>Bacteria</taxon>
        <taxon>Bacillati</taxon>
        <taxon>Actinomycetota</taxon>
        <taxon>Actinomycetes</taxon>
        <taxon>Pseudonocardiales</taxon>
        <taxon>Pseudonocardiaceae</taxon>
        <taxon>Saccharothrix</taxon>
    </lineage>
</organism>
<dbReference type="Gene3D" id="3.30.70.100">
    <property type="match status" value="2"/>
</dbReference>
<keyword evidence="2" id="KW-1185">Reference proteome</keyword>
<name>A0A543J5C5_9PSEU</name>
<gene>
    <name evidence="1" type="ORF">FHX81_0282</name>
</gene>
<protein>
    <submittedName>
        <fullName evidence="1">Antibiotic biosynthesis monooxygenase</fullName>
    </submittedName>
</protein>
<dbReference type="GO" id="GO:0004497">
    <property type="term" value="F:monooxygenase activity"/>
    <property type="evidence" value="ECO:0007669"/>
    <property type="project" value="UniProtKB-KW"/>
</dbReference>
<evidence type="ECO:0000313" key="1">
    <source>
        <dbReference type="EMBL" id="TQM78033.1"/>
    </source>
</evidence>
<dbReference type="EMBL" id="VFPP01000001">
    <property type="protein sequence ID" value="TQM78033.1"/>
    <property type="molecule type" value="Genomic_DNA"/>
</dbReference>
<keyword evidence="1" id="KW-0560">Oxidoreductase</keyword>
<dbReference type="Proteomes" id="UP000316628">
    <property type="component" value="Unassembled WGS sequence"/>
</dbReference>
<sequence>MELTRPDADHVLVHRGRVPFDPRPDGLLDARWLREVDGDGVVTYSQWSRPVDADGAVDGDGAVAYRRYRSVGRASADRPVGCVVLVSVRFDRSGVAEEWVDLVLAALAAEDEPDPGGISAHFHVGVDGTRVLNYAEWTSARAHVDAMARGDGAVGRSPLWRRVRSFPGLASSDVRRYRVVGG</sequence>
<evidence type="ECO:0000313" key="2">
    <source>
        <dbReference type="Proteomes" id="UP000316628"/>
    </source>
</evidence>
<dbReference type="RefSeq" id="WP_211363345.1">
    <property type="nucleotide sequence ID" value="NZ_VFPP01000001.1"/>
</dbReference>
<reference evidence="1 2" key="1">
    <citation type="submission" date="2019-06" db="EMBL/GenBank/DDBJ databases">
        <title>Sequencing the genomes of 1000 actinobacteria strains.</title>
        <authorList>
            <person name="Klenk H.-P."/>
        </authorList>
    </citation>
    <scope>NUCLEOTIDE SEQUENCE [LARGE SCALE GENOMIC DNA]</scope>
    <source>
        <strain evidence="1 2">DSM 45456</strain>
    </source>
</reference>
<dbReference type="AlphaFoldDB" id="A0A543J5C5"/>